<accession>W0DWJ0</accession>
<dbReference type="PANTHER" id="PTHR36573">
    <property type="entry name" value="INTERMEMBRANE PHOSPHOLIPID TRANSPORT SYSTEM BINDING PROTEIN MLAC"/>
    <property type="match status" value="1"/>
</dbReference>
<keyword evidence="1" id="KW-0732">Signal</keyword>
<dbReference type="PANTHER" id="PTHR36573:SF1">
    <property type="entry name" value="INTERMEMBRANE PHOSPHOLIPID TRANSPORT SYSTEM BINDING PROTEIN MLAC"/>
    <property type="match status" value="1"/>
</dbReference>
<protein>
    <submittedName>
        <fullName evidence="2">Toluene tolerance protein</fullName>
    </submittedName>
</protein>
<dbReference type="eggNOG" id="COG2854">
    <property type="taxonomic scope" value="Bacteria"/>
</dbReference>
<organism evidence="2 3">
    <name type="scientific">Thiomicrospira aerophila AL3</name>
    <dbReference type="NCBI Taxonomy" id="717772"/>
    <lineage>
        <taxon>Bacteria</taxon>
        <taxon>Pseudomonadati</taxon>
        <taxon>Pseudomonadota</taxon>
        <taxon>Gammaproteobacteria</taxon>
        <taxon>Thiotrichales</taxon>
        <taxon>Piscirickettsiaceae</taxon>
        <taxon>Thiomicrospira</taxon>
    </lineage>
</organism>
<evidence type="ECO:0000313" key="3">
    <source>
        <dbReference type="Proteomes" id="UP000005380"/>
    </source>
</evidence>
<dbReference type="STRING" id="717772.THIAE_07605"/>
<dbReference type="Gene3D" id="3.10.450.710">
    <property type="entry name" value="Tgt2/MlaC"/>
    <property type="match status" value="1"/>
</dbReference>
<evidence type="ECO:0000256" key="1">
    <source>
        <dbReference type="SAM" id="SignalP"/>
    </source>
</evidence>
<evidence type="ECO:0000313" key="2">
    <source>
        <dbReference type="EMBL" id="AHF01638.1"/>
    </source>
</evidence>
<dbReference type="Pfam" id="PF05494">
    <property type="entry name" value="MlaC"/>
    <property type="match status" value="1"/>
</dbReference>
<dbReference type="OrthoDB" id="9787053at2"/>
<feature type="chain" id="PRO_5004787295" evidence="1">
    <location>
        <begin position="21"/>
        <end position="204"/>
    </location>
</feature>
<dbReference type="RefSeq" id="WP_006460607.1">
    <property type="nucleotide sequence ID" value="NZ_CP007030.1"/>
</dbReference>
<keyword evidence="3" id="KW-1185">Reference proteome</keyword>
<dbReference type="AlphaFoldDB" id="W0DWJ0"/>
<dbReference type="InterPro" id="IPR008869">
    <property type="entry name" value="MlaC/ttg2D"/>
</dbReference>
<dbReference type="Proteomes" id="UP000005380">
    <property type="component" value="Chromosome"/>
</dbReference>
<name>W0DWJ0_9GAMM</name>
<dbReference type="HOGENOM" id="CLU_094502_3_1_6"/>
<feature type="signal peptide" evidence="1">
    <location>
        <begin position="1"/>
        <end position="20"/>
    </location>
</feature>
<dbReference type="InParanoid" id="W0DWJ0"/>
<dbReference type="FunCoup" id="W0DWJ0">
    <property type="interactions" value="110"/>
</dbReference>
<dbReference type="EMBL" id="CP007030">
    <property type="protein sequence ID" value="AHF01638.1"/>
    <property type="molecule type" value="Genomic_DNA"/>
</dbReference>
<reference evidence="2 3" key="1">
    <citation type="submission" date="2013-12" db="EMBL/GenBank/DDBJ databases">
        <authorList>
            <consortium name="DOE Joint Genome Institute"/>
            <person name="Kappler U."/>
            <person name="Huntemann M."/>
            <person name="Han J."/>
            <person name="Chen A."/>
            <person name="Kyrpides N."/>
            <person name="Mavromatis K."/>
            <person name="Markowitz V."/>
            <person name="Palaniappan K."/>
            <person name="Ivanova N."/>
            <person name="Schaumberg A."/>
            <person name="Pati A."/>
            <person name="Liolios K."/>
            <person name="Nordberg H.P."/>
            <person name="Cantor M.N."/>
            <person name="Hua S.X."/>
            <person name="Woyke T."/>
        </authorList>
    </citation>
    <scope>NUCLEOTIDE SEQUENCE [LARGE SCALE GENOMIC DNA]</scope>
    <source>
        <strain evidence="3">AL2</strain>
    </source>
</reference>
<proteinExistence type="predicted"/>
<dbReference type="InterPro" id="IPR042245">
    <property type="entry name" value="Tgt2/MlaC_sf"/>
</dbReference>
<dbReference type="PIRSF" id="PIRSF004649">
    <property type="entry name" value="MlaC"/>
    <property type="match status" value="1"/>
</dbReference>
<dbReference type="KEGG" id="tao:THIAE_07605"/>
<gene>
    <name evidence="2" type="ORF">THIAE_07605</name>
</gene>
<sequence>MKWITSLTIAMLLSVGMAKAANVDQSDPQAMIQGMSGLVLNELKQRAEELAQDPKALKAFADEKLLPYVDTMRMARFVVGRDWRTATPQQQQDFVDQFTLSVIQQYSNSLMRFNVESVEIGSAIPDGQDRVIVQTRVKQSNGNNFDIAYRVHKEAGSGNWMIYDVLAENISLLLSLRQTYSADIERRGLQAVIDSMKDRNVGFN</sequence>